<proteinExistence type="inferred from homology"/>
<dbReference type="GO" id="GO:0140359">
    <property type="term" value="F:ABC-type transporter activity"/>
    <property type="evidence" value="ECO:0007669"/>
    <property type="project" value="InterPro"/>
</dbReference>
<keyword evidence="6" id="KW-0067">ATP-binding</keyword>
<evidence type="ECO:0000256" key="11">
    <source>
        <dbReference type="SAM" id="SignalP"/>
    </source>
</evidence>
<feature type="transmembrane region" description="Helical" evidence="10">
    <location>
        <begin position="696"/>
        <end position="715"/>
    </location>
</feature>
<gene>
    <name evidence="15" type="primary">LOC118428091</name>
</gene>
<dbReference type="InterPro" id="IPR043926">
    <property type="entry name" value="ABCG_dom"/>
</dbReference>
<keyword evidence="4 9" id="KW-0812">Transmembrane</keyword>
<dbReference type="SUPFAM" id="SSF52540">
    <property type="entry name" value="P-loop containing nucleoside triphosphate hydrolases"/>
    <property type="match status" value="1"/>
</dbReference>
<protein>
    <submittedName>
        <fullName evidence="15">Protein white-like</fullName>
    </submittedName>
</protein>
<dbReference type="Pfam" id="PF00001">
    <property type="entry name" value="7tm_1"/>
    <property type="match status" value="1"/>
</dbReference>
<dbReference type="PANTHER" id="PTHR48041">
    <property type="entry name" value="ABC TRANSPORTER G FAMILY MEMBER 28"/>
    <property type="match status" value="1"/>
</dbReference>
<feature type="transmembrane region" description="Helical" evidence="10">
    <location>
        <begin position="541"/>
        <end position="562"/>
    </location>
</feature>
<dbReference type="PROSITE" id="PS50262">
    <property type="entry name" value="G_PROTEIN_RECEP_F1_2"/>
    <property type="match status" value="1"/>
</dbReference>
<keyword evidence="7 10" id="KW-1133">Transmembrane helix</keyword>
<dbReference type="PROSITE" id="PS00237">
    <property type="entry name" value="G_PROTEIN_RECEP_F1_1"/>
    <property type="match status" value="1"/>
</dbReference>
<dbReference type="PROSITE" id="PS50893">
    <property type="entry name" value="ABC_TRANSPORTER_2"/>
    <property type="match status" value="1"/>
</dbReference>
<evidence type="ECO:0000259" key="12">
    <source>
        <dbReference type="PROSITE" id="PS50262"/>
    </source>
</evidence>
<dbReference type="Pfam" id="PF19055">
    <property type="entry name" value="ABC2_membrane_7"/>
    <property type="match status" value="1"/>
</dbReference>
<dbReference type="GO" id="GO:0042626">
    <property type="term" value="F:ATPase-coupled transmembrane transporter activity"/>
    <property type="evidence" value="ECO:0000318"/>
    <property type="project" value="GO_Central"/>
</dbReference>
<dbReference type="CDD" id="cd00637">
    <property type="entry name" value="7tm_classA_rhodopsin-like"/>
    <property type="match status" value="1"/>
</dbReference>
<comment type="subcellular location">
    <subcellularLocation>
        <location evidence="1">Membrane</location>
        <topology evidence="1">Multi-pass membrane protein</topology>
    </subcellularLocation>
</comment>
<reference evidence="15" key="2">
    <citation type="submission" date="2025-08" db="UniProtKB">
        <authorList>
            <consortium name="RefSeq"/>
        </authorList>
    </citation>
    <scope>IDENTIFICATION</scope>
    <source>
        <strain evidence="15">S238N-H82</strain>
        <tissue evidence="15">Testes</tissue>
    </source>
</reference>
<keyword evidence="11" id="KW-0732">Signal</keyword>
<keyword evidence="8 10" id="KW-0472">Membrane</keyword>
<dbReference type="InterPro" id="IPR013525">
    <property type="entry name" value="ABC2_TM"/>
</dbReference>
<evidence type="ECO:0000259" key="13">
    <source>
        <dbReference type="PROSITE" id="PS50893"/>
    </source>
</evidence>
<keyword evidence="9" id="KW-0297">G-protein coupled receptor</keyword>
<dbReference type="GO" id="GO:0016887">
    <property type="term" value="F:ATP hydrolysis activity"/>
    <property type="evidence" value="ECO:0007669"/>
    <property type="project" value="InterPro"/>
</dbReference>
<dbReference type="GO" id="GO:0005886">
    <property type="term" value="C:plasma membrane"/>
    <property type="evidence" value="ECO:0000318"/>
    <property type="project" value="GO_Central"/>
</dbReference>
<dbReference type="PANTHER" id="PTHR48041:SF139">
    <property type="entry name" value="PROTEIN SCARLET"/>
    <property type="match status" value="1"/>
</dbReference>
<evidence type="ECO:0000256" key="8">
    <source>
        <dbReference type="ARBA" id="ARBA00023136"/>
    </source>
</evidence>
<dbReference type="SMART" id="SM00382">
    <property type="entry name" value="AAA"/>
    <property type="match status" value="1"/>
</dbReference>
<accession>A0A9J7M4Q4</accession>
<dbReference type="InterPro" id="IPR000276">
    <property type="entry name" value="GPCR_Rhodpsn"/>
</dbReference>
<keyword evidence="5" id="KW-0547">Nucleotide-binding</keyword>
<name>A0A9J7M4Q4_BRAFL</name>
<evidence type="ECO:0000256" key="6">
    <source>
        <dbReference type="ARBA" id="ARBA00022840"/>
    </source>
</evidence>
<evidence type="ECO:0000256" key="2">
    <source>
        <dbReference type="ARBA" id="ARBA00005814"/>
    </source>
</evidence>
<dbReference type="InterPro" id="IPR003439">
    <property type="entry name" value="ABC_transporter-like_ATP-bd"/>
</dbReference>
<dbReference type="RefSeq" id="XP_035693953.1">
    <property type="nucleotide sequence ID" value="XM_035838060.1"/>
</dbReference>
<dbReference type="InterPro" id="IPR017871">
    <property type="entry name" value="ABC_transporter-like_CS"/>
</dbReference>
<dbReference type="InterPro" id="IPR017452">
    <property type="entry name" value="GPCR_Rhodpsn_7TM"/>
</dbReference>
<dbReference type="KEGG" id="bfo:118428091"/>
<comment type="similarity">
    <text evidence="9">Belongs to the G-protein coupled receptor 1 family.</text>
</comment>
<organism evidence="14 15">
    <name type="scientific">Branchiostoma floridae</name>
    <name type="common">Florida lancelet</name>
    <name type="synonym">Amphioxus</name>
    <dbReference type="NCBI Taxonomy" id="7739"/>
    <lineage>
        <taxon>Eukaryota</taxon>
        <taxon>Metazoa</taxon>
        <taxon>Chordata</taxon>
        <taxon>Cephalochordata</taxon>
        <taxon>Leptocardii</taxon>
        <taxon>Amphioxiformes</taxon>
        <taxon>Branchiostomatidae</taxon>
        <taxon>Branchiostoma</taxon>
    </lineage>
</organism>
<evidence type="ECO:0000256" key="9">
    <source>
        <dbReference type="RuleBase" id="RU000688"/>
    </source>
</evidence>
<dbReference type="InterPro" id="IPR003593">
    <property type="entry name" value="AAA+_ATPase"/>
</dbReference>
<feature type="transmembrane region" description="Helical" evidence="10">
    <location>
        <begin position="654"/>
        <end position="676"/>
    </location>
</feature>
<feature type="domain" description="ABC transporter" evidence="13">
    <location>
        <begin position="193"/>
        <end position="450"/>
    </location>
</feature>
<sequence length="798" mass="88042">MRTVPNVFVLNLALADASYCLSITFDTVAQIHDSGWIFGRDMCVAGYVMSYGSSHCSVFFLTAISFERYKAITDPIAQQGVCMKKAWITCAAINTLLLEFKLVTHIPDALFELGLLLYVTNSAINPVFYALLGESDCTMGTRPSDETALLIDHHENSISGYNSTRSTVGSTRMLAAARMRRRSTIIVEKRLQLTWENLHVYVNSENKGCCGGGKDKATPVTTHILKGVSGIVKAGNLLAIMGASGAGKTTLLNTLTHRNCSQFDIEGAVKVNGQPFSRNISSMSAYIQQNDLFVGILTVREHLIFQASLRMDKHITRENRMELVDEVINEMGLSKCADTRIGTPGRTTGISGGERKRLAFASELLTNPSLMFCDEPTSGLDSSMTHNVVRCLQQLAIKGRTVVCTIHQPPSEVFTMFDQILLLAEGRVAYMGPTSGAVSFFQSAGYSCPTNYNPADFYIYTLAIEPGNEGDCKAKVKDICDRYEQSDHCTAINNQINHADGTAGLGLLEDRSGGSPYKASWFQQFAVMMWRCHLTTVRDPMLFTGKLMQALIVSLLVGLVYLQTKYDQAGIQNFNGVLFLMTVQNSMPNMMAVVQTFPLEVGIFKREHGDGMYRTDVYFICKVLAQIPATTVVAFVYTTITYWMVGLYPGWKQYLIAVATMILIANVAMSFGFIVSTSTSSLEMAVSTANLPLVPLVLFGGFFLNTQSVPVYFIWLEYLSWFKYSNEVLTVNQWRDVTNITCPVSDGACVGTGMEVLQALKYSEDNVIVDICAMLGLMGSFLLLAFVFLLIRSYKSES</sequence>
<dbReference type="GeneID" id="118428091"/>
<dbReference type="PRINTS" id="PR00237">
    <property type="entry name" value="GPCRRHODOPSN"/>
</dbReference>
<keyword evidence="9" id="KW-0675">Receptor</keyword>
<evidence type="ECO:0000256" key="1">
    <source>
        <dbReference type="ARBA" id="ARBA00004141"/>
    </source>
</evidence>
<reference evidence="14" key="1">
    <citation type="journal article" date="2020" name="Nat. Ecol. Evol.">
        <title>Deeply conserved synteny resolves early events in vertebrate evolution.</title>
        <authorList>
            <person name="Simakov O."/>
            <person name="Marletaz F."/>
            <person name="Yue J.X."/>
            <person name="O'Connell B."/>
            <person name="Jenkins J."/>
            <person name="Brandt A."/>
            <person name="Calef R."/>
            <person name="Tung C.H."/>
            <person name="Huang T.K."/>
            <person name="Schmutz J."/>
            <person name="Satoh N."/>
            <person name="Yu J.K."/>
            <person name="Putnam N.H."/>
            <person name="Green R.E."/>
            <person name="Rokhsar D.S."/>
        </authorList>
    </citation>
    <scope>NUCLEOTIDE SEQUENCE [LARGE SCALE GENOMIC DNA]</scope>
    <source>
        <strain evidence="14">S238N-H82</strain>
    </source>
</reference>
<evidence type="ECO:0000256" key="7">
    <source>
        <dbReference type="ARBA" id="ARBA00022989"/>
    </source>
</evidence>
<dbReference type="GO" id="GO:0055085">
    <property type="term" value="P:transmembrane transport"/>
    <property type="evidence" value="ECO:0000318"/>
    <property type="project" value="GO_Central"/>
</dbReference>
<evidence type="ECO:0000256" key="10">
    <source>
        <dbReference type="SAM" id="Phobius"/>
    </source>
</evidence>
<dbReference type="OMA" id="MPRHLTY"/>
<feature type="transmembrane region" description="Helical" evidence="10">
    <location>
        <begin position="617"/>
        <end position="642"/>
    </location>
</feature>
<feature type="domain" description="G-protein coupled receptors family 1 profile" evidence="12">
    <location>
        <begin position="1"/>
        <end position="76"/>
    </location>
</feature>
<dbReference type="CDD" id="cd03213">
    <property type="entry name" value="ABCG_EPDR"/>
    <property type="match status" value="1"/>
</dbReference>
<dbReference type="Proteomes" id="UP000001554">
    <property type="component" value="Chromosome 12"/>
</dbReference>
<feature type="signal peptide" evidence="11">
    <location>
        <begin position="1"/>
        <end position="22"/>
    </location>
</feature>
<dbReference type="Pfam" id="PF00005">
    <property type="entry name" value="ABC_tran"/>
    <property type="match status" value="1"/>
</dbReference>
<dbReference type="GO" id="GO:0005524">
    <property type="term" value="F:ATP binding"/>
    <property type="evidence" value="ECO:0007669"/>
    <property type="project" value="UniProtKB-KW"/>
</dbReference>
<dbReference type="InterPro" id="IPR027417">
    <property type="entry name" value="P-loop_NTPase"/>
</dbReference>
<dbReference type="GO" id="GO:0004930">
    <property type="term" value="F:G protein-coupled receptor activity"/>
    <property type="evidence" value="ECO:0007669"/>
    <property type="project" value="UniProtKB-KW"/>
</dbReference>
<dbReference type="InterPro" id="IPR050352">
    <property type="entry name" value="ABCG_transporters"/>
</dbReference>
<dbReference type="Gene3D" id="1.20.1070.10">
    <property type="entry name" value="Rhodopsin 7-helix transmembrane proteins"/>
    <property type="match status" value="1"/>
</dbReference>
<evidence type="ECO:0000256" key="4">
    <source>
        <dbReference type="ARBA" id="ARBA00022692"/>
    </source>
</evidence>
<dbReference type="OrthoDB" id="66620at2759"/>
<evidence type="ECO:0000256" key="3">
    <source>
        <dbReference type="ARBA" id="ARBA00022448"/>
    </source>
</evidence>
<dbReference type="AlphaFoldDB" id="A0A9J7M4Q4"/>
<dbReference type="PROSITE" id="PS00211">
    <property type="entry name" value="ABC_TRANSPORTER_1"/>
    <property type="match status" value="1"/>
</dbReference>
<keyword evidence="9" id="KW-0807">Transducer</keyword>
<keyword evidence="3" id="KW-0813">Transport</keyword>
<feature type="transmembrane region" description="Helical" evidence="10">
    <location>
        <begin position="767"/>
        <end position="791"/>
    </location>
</feature>
<evidence type="ECO:0000313" key="15">
    <source>
        <dbReference type="RefSeq" id="XP_035693953.1"/>
    </source>
</evidence>
<feature type="chain" id="PRO_5039940830" evidence="11">
    <location>
        <begin position="23"/>
        <end position="798"/>
    </location>
</feature>
<keyword evidence="14" id="KW-1185">Reference proteome</keyword>
<evidence type="ECO:0000313" key="14">
    <source>
        <dbReference type="Proteomes" id="UP000001554"/>
    </source>
</evidence>
<dbReference type="SUPFAM" id="SSF81321">
    <property type="entry name" value="Family A G protein-coupled receptor-like"/>
    <property type="match status" value="1"/>
</dbReference>
<evidence type="ECO:0000256" key="5">
    <source>
        <dbReference type="ARBA" id="ARBA00022741"/>
    </source>
</evidence>
<dbReference type="Pfam" id="PF01061">
    <property type="entry name" value="ABC2_membrane"/>
    <property type="match status" value="1"/>
</dbReference>
<comment type="similarity">
    <text evidence="2">Belongs to the ABC transporter superfamily. ABCG family. Eye pigment precursor importer (TC 3.A.1.204) subfamily.</text>
</comment>
<dbReference type="Gene3D" id="3.40.50.300">
    <property type="entry name" value="P-loop containing nucleotide triphosphate hydrolases"/>
    <property type="match status" value="1"/>
</dbReference>